<feature type="binding site" evidence="9">
    <location>
        <position position="381"/>
    </location>
    <ligand>
        <name>beta-nicotinamide D-ribonucleotide</name>
        <dbReference type="ChEBI" id="CHEBI:14649"/>
    </ligand>
</feature>
<comment type="pathway">
    <text evidence="5">Cofactor biosynthesis; NAD(+) biosynthesis; nicotinamide D-ribonucleotide from 5-phospho-alpha-D-ribose 1-diphosphate and nicotinamide: step 1/1.</text>
</comment>
<comment type="catalytic activity">
    <reaction evidence="8">
        <text>beta-nicotinamide D-ribonucleotide + diphosphate = 5-phospho-alpha-D-ribose 1-diphosphate + nicotinamide + H(+)</text>
        <dbReference type="Rhea" id="RHEA:16149"/>
        <dbReference type="ChEBI" id="CHEBI:14649"/>
        <dbReference type="ChEBI" id="CHEBI:15378"/>
        <dbReference type="ChEBI" id="CHEBI:17154"/>
        <dbReference type="ChEBI" id="CHEBI:33019"/>
        <dbReference type="ChEBI" id="CHEBI:58017"/>
        <dbReference type="EC" id="2.4.2.12"/>
    </reaction>
    <physiologicalReaction direction="right-to-left" evidence="8">
        <dbReference type="Rhea" id="RHEA:16151"/>
    </physiologicalReaction>
</comment>
<feature type="binding site" evidence="9">
    <location>
        <position position="373"/>
    </location>
    <ligand>
        <name>beta-nicotinamide D-ribonucleotide</name>
        <dbReference type="ChEBI" id="CHEBI:14649"/>
    </ligand>
</feature>
<dbReference type="PANTHER" id="PTHR43816:SF1">
    <property type="entry name" value="NICOTINAMIDE PHOSPHORIBOSYLTRANSFERASE"/>
    <property type="match status" value="1"/>
</dbReference>
<accession>A0A6C0PND2</accession>
<dbReference type="GO" id="GO:0047280">
    <property type="term" value="F:nicotinamide phosphoribosyltransferase activity"/>
    <property type="evidence" value="ECO:0007669"/>
    <property type="project" value="UniProtKB-EC"/>
</dbReference>
<dbReference type="NCBIfam" id="NF006629">
    <property type="entry name" value="PRK09198.1"/>
    <property type="match status" value="1"/>
</dbReference>
<dbReference type="SUPFAM" id="SSF51690">
    <property type="entry name" value="Nicotinate/Quinolinate PRTase C-terminal domain-like"/>
    <property type="match status" value="1"/>
</dbReference>
<evidence type="ECO:0000313" key="12">
    <source>
        <dbReference type="EMBL" id="QHX41457.1"/>
    </source>
</evidence>
<feature type="binding site" evidence="9">
    <location>
        <begin position="300"/>
        <end position="302"/>
    </location>
    <ligand>
        <name>beta-nicotinamide D-ribonucleotide</name>
        <dbReference type="ChEBI" id="CHEBI:14649"/>
    </ligand>
</feature>
<keyword evidence="3 12" id="KW-0328">Glycosyltransferase</keyword>
<sequence length="470" mass="52379">MSQPCNGNLLLCSDSYKVTHWKQYPPSTELVFAYFESRGGEFQETLFYGLQYILKKWLCGQVVTKEKIQEAKEILDAHLGPGCFNQEGWEYILKEHGGKLPLEIKAVPEGSTIPTRNVLFTVVNTDPKCFWLTTYVETLLVEVWYPMTVATISKEMKMIIGKYLLETADNLNGLPTMLHDFGFRGASSVESAALGGSAHLVNFRGTDNLASLILARDYYHAKEIAGVSIPASEHSTITAWKKTGEKDAFKNMLTQFPNGPVACVSDSYNIWNACEKYWGEDLKEMVEDRGKRGVGPLVVRPDSGDPPTVVCKVLDILGSKFGTSVNDKGYKVLPPYLRVIQGDGISYKSLEGILVKMKEENWSADNVSFGCGGGLLQKLNRDTQRCAYKCSYVIVDGVGVEVFKDPITDKKKTSKKGLLMLEHDNGQYVTKSIGTGDPAKNVLVTVFKNGQLLCDYSFDDIRRRAERDLF</sequence>
<feature type="binding site" evidence="9">
    <location>
        <position position="234"/>
    </location>
    <ligand>
        <name>diphosphate</name>
        <dbReference type="ChEBI" id="CHEBI:33019"/>
    </ligand>
</feature>
<reference evidence="12" key="1">
    <citation type="submission" date="2019-06" db="EMBL/GenBank/DDBJ databases">
        <authorList>
            <person name="Adameyko K."/>
            <person name="Finoshin A."/>
            <person name="Kravchuk O."/>
            <person name="Mikhailov K."/>
            <person name="Gusev O."/>
            <person name="Shagimardanova E."/>
            <person name="Lyupina Y."/>
        </authorList>
    </citation>
    <scope>NUCLEOTIDE SEQUENCE</scope>
</reference>
<organism evidence="12">
    <name type="scientific">Halisarca dujardinii</name>
    <name type="common">Dujardin's slime sponge</name>
    <dbReference type="NCBI Taxonomy" id="2583056"/>
    <lineage>
        <taxon>Eukaryota</taxon>
        <taxon>Metazoa</taxon>
        <taxon>Porifera</taxon>
        <taxon>Demospongiae</taxon>
        <taxon>Verongimorpha</taxon>
        <taxon>Chondrillida</taxon>
        <taxon>Halisarcidae</taxon>
        <taxon>Halisarca</taxon>
    </lineage>
</organism>
<feature type="domain" description="Nicotinate/nicotinamide phosphoribosyltransferase" evidence="10">
    <location>
        <begin position="178"/>
        <end position="450"/>
    </location>
</feature>
<evidence type="ECO:0000259" key="10">
    <source>
        <dbReference type="Pfam" id="PF04095"/>
    </source>
</evidence>
<keyword evidence="2" id="KW-0662">Pyridine nucleotide biosynthesis</keyword>
<keyword evidence="4 12" id="KW-0808">Transferase</keyword>
<dbReference type="InterPro" id="IPR036068">
    <property type="entry name" value="Nicotinate_pribotase-like_C"/>
</dbReference>
<evidence type="ECO:0000256" key="3">
    <source>
        <dbReference type="ARBA" id="ARBA00022676"/>
    </source>
</evidence>
<dbReference type="InterPro" id="IPR041529">
    <property type="entry name" value="DUF5598"/>
</dbReference>
<feature type="domain" description="Nicotinamide phosphoribosyltransferase N-terminal" evidence="11">
    <location>
        <begin position="8"/>
        <end position="104"/>
    </location>
</feature>
<name>A0A6C0PND2_HALDU</name>
<evidence type="ECO:0000259" key="11">
    <source>
        <dbReference type="Pfam" id="PF18127"/>
    </source>
</evidence>
<evidence type="ECO:0000256" key="1">
    <source>
        <dbReference type="ARBA" id="ARBA00010897"/>
    </source>
</evidence>
<dbReference type="UniPathway" id="UPA00253"/>
<evidence type="ECO:0000256" key="8">
    <source>
        <dbReference type="ARBA" id="ARBA00047835"/>
    </source>
</evidence>
<feature type="binding site" evidence="9">
    <location>
        <position position="184"/>
    </location>
    <ligand>
        <name>diphosphate</name>
        <dbReference type="ChEBI" id="CHEBI:33019"/>
    </ligand>
</feature>
<evidence type="ECO:0000256" key="9">
    <source>
        <dbReference type="PIRSR" id="PIRSR005943-1"/>
    </source>
</evidence>
<evidence type="ECO:0000256" key="4">
    <source>
        <dbReference type="ARBA" id="ARBA00022679"/>
    </source>
</evidence>
<dbReference type="CDD" id="cd01569">
    <property type="entry name" value="PBEF_like"/>
    <property type="match status" value="1"/>
</dbReference>
<evidence type="ECO:0000256" key="7">
    <source>
        <dbReference type="ARBA" id="ARBA00035036"/>
    </source>
</evidence>
<dbReference type="EC" id="2.4.2.12" evidence="6"/>
<evidence type="ECO:0000256" key="6">
    <source>
        <dbReference type="ARBA" id="ARBA00035024"/>
    </source>
</evidence>
<dbReference type="Pfam" id="PF18127">
    <property type="entry name" value="NAMPT_N"/>
    <property type="match status" value="1"/>
</dbReference>
<dbReference type="GO" id="GO:0009435">
    <property type="term" value="P:NAD+ biosynthetic process"/>
    <property type="evidence" value="ECO:0007669"/>
    <property type="project" value="UniProtKB-UniPathway"/>
</dbReference>
<proteinExistence type="evidence at transcript level"/>
<protein>
    <recommendedName>
        <fullName evidence="7">Nicotinamide phosphoribosyltransferase</fullName>
        <ecNumber evidence="6">2.4.2.12</ecNumber>
    </recommendedName>
</protein>
<dbReference type="PIRSF" id="PIRSF005943">
    <property type="entry name" value="NMPRT"/>
    <property type="match status" value="1"/>
</dbReference>
<feature type="binding site" evidence="9">
    <location>
        <begin position="342"/>
        <end position="343"/>
    </location>
    <ligand>
        <name>beta-nicotinamide D-ribonucleotide</name>
        <dbReference type="ChEBI" id="CHEBI:14649"/>
    </ligand>
</feature>
<dbReference type="PANTHER" id="PTHR43816">
    <property type="entry name" value="NICOTINAMIDE PHOSPHORIBOSYLTRANSFERASE"/>
    <property type="match status" value="1"/>
</dbReference>
<dbReference type="AlphaFoldDB" id="A0A6C0PND2"/>
<dbReference type="Gene3D" id="3.20.20.70">
    <property type="entry name" value="Aldolase class I"/>
    <property type="match status" value="1"/>
</dbReference>
<dbReference type="InterPro" id="IPR013785">
    <property type="entry name" value="Aldolase_TIM"/>
</dbReference>
<dbReference type="Pfam" id="PF04095">
    <property type="entry name" value="NAPRTase"/>
    <property type="match status" value="1"/>
</dbReference>
<dbReference type="EMBL" id="MN075811">
    <property type="protein sequence ID" value="QHX41457.1"/>
    <property type="molecule type" value="mRNA"/>
</dbReference>
<feature type="binding site" evidence="9">
    <location>
        <position position="300"/>
    </location>
    <ligand>
        <name>diphosphate</name>
        <dbReference type="ChEBI" id="CHEBI:33019"/>
    </ligand>
</feature>
<evidence type="ECO:0000256" key="5">
    <source>
        <dbReference type="ARBA" id="ARBA00035007"/>
    </source>
</evidence>
<dbReference type="InterPro" id="IPR041525">
    <property type="entry name" value="N/Namide_PRibTrfase"/>
</dbReference>
<dbReference type="InterPro" id="IPR016471">
    <property type="entry name" value="Nicotinamide_PRibTrfase"/>
</dbReference>
<evidence type="ECO:0000256" key="2">
    <source>
        <dbReference type="ARBA" id="ARBA00022642"/>
    </source>
</evidence>
<feature type="binding site" evidence="9">
    <location>
        <position position="207"/>
    </location>
    <ligand>
        <name>beta-nicotinamide D-ribonucleotide</name>
        <dbReference type="ChEBI" id="CHEBI:14649"/>
    </ligand>
</feature>
<comment type="similarity">
    <text evidence="1">Belongs to the NAPRTase family.</text>
</comment>